<dbReference type="GO" id="GO:0006368">
    <property type="term" value="P:transcription elongation by RNA polymerase II"/>
    <property type="evidence" value="ECO:0007669"/>
    <property type="project" value="InterPro"/>
</dbReference>
<feature type="region of interest" description="Disordered" evidence="8">
    <location>
        <begin position="191"/>
        <end position="329"/>
    </location>
</feature>
<keyword evidence="7" id="KW-0539">Nucleus</keyword>
<dbReference type="PANTHER" id="PTHR15970:SF2">
    <property type="entry name" value="ELL-ASSOCIATED FACTOR EAF"/>
    <property type="match status" value="1"/>
</dbReference>
<dbReference type="STRING" id="946122.A0A0C2XEV7"/>
<feature type="compositionally biased region" description="Acidic residues" evidence="8">
    <location>
        <begin position="465"/>
        <end position="479"/>
    </location>
</feature>
<feature type="compositionally biased region" description="Low complexity" evidence="8">
    <location>
        <begin position="191"/>
        <end position="204"/>
    </location>
</feature>
<dbReference type="GO" id="GO:0032783">
    <property type="term" value="C:super elongation complex"/>
    <property type="evidence" value="ECO:0007669"/>
    <property type="project" value="InterPro"/>
</dbReference>
<evidence type="ECO:0000313" key="10">
    <source>
        <dbReference type="EMBL" id="KIL67378.1"/>
    </source>
</evidence>
<proteinExistence type="inferred from homology"/>
<dbReference type="HOGENOM" id="CLU_017136_0_0_1"/>
<reference evidence="10 11" key="1">
    <citation type="submission" date="2014-04" db="EMBL/GenBank/DDBJ databases">
        <title>Evolutionary Origins and Diversification of the Mycorrhizal Mutualists.</title>
        <authorList>
            <consortium name="DOE Joint Genome Institute"/>
            <consortium name="Mycorrhizal Genomics Consortium"/>
            <person name="Kohler A."/>
            <person name="Kuo A."/>
            <person name="Nagy L.G."/>
            <person name="Floudas D."/>
            <person name="Copeland A."/>
            <person name="Barry K.W."/>
            <person name="Cichocki N."/>
            <person name="Veneault-Fourrey C."/>
            <person name="LaButti K."/>
            <person name="Lindquist E.A."/>
            <person name="Lipzen A."/>
            <person name="Lundell T."/>
            <person name="Morin E."/>
            <person name="Murat C."/>
            <person name="Riley R."/>
            <person name="Ohm R."/>
            <person name="Sun H."/>
            <person name="Tunlid A."/>
            <person name="Henrissat B."/>
            <person name="Grigoriev I.V."/>
            <person name="Hibbett D.S."/>
            <person name="Martin F."/>
        </authorList>
    </citation>
    <scope>NUCLEOTIDE SEQUENCE [LARGE SCALE GENOMIC DNA]</scope>
    <source>
        <strain evidence="10 11">Koide BX008</strain>
    </source>
</reference>
<feature type="region of interest" description="Disordered" evidence="8">
    <location>
        <begin position="127"/>
        <end position="147"/>
    </location>
</feature>
<feature type="compositionally biased region" description="Pro residues" evidence="8">
    <location>
        <begin position="244"/>
        <end position="260"/>
    </location>
</feature>
<dbReference type="EMBL" id="KN818232">
    <property type="protein sequence ID" value="KIL67378.1"/>
    <property type="molecule type" value="Genomic_DNA"/>
</dbReference>
<dbReference type="Pfam" id="PF09816">
    <property type="entry name" value="EAF"/>
    <property type="match status" value="1"/>
</dbReference>
<evidence type="ECO:0000256" key="5">
    <source>
        <dbReference type="ARBA" id="ARBA00023159"/>
    </source>
</evidence>
<feature type="domain" description="Transcription elongation factor Eaf N-terminal" evidence="9">
    <location>
        <begin position="8"/>
        <end position="129"/>
    </location>
</feature>
<evidence type="ECO:0000256" key="4">
    <source>
        <dbReference type="ARBA" id="ARBA00023015"/>
    </source>
</evidence>
<comment type="subcellular location">
    <subcellularLocation>
        <location evidence="1">Nucleus</location>
    </subcellularLocation>
</comment>
<dbReference type="PANTHER" id="PTHR15970">
    <property type="entry name" value="ELL-ASSOCIATED FACTOR EAF"/>
    <property type="match status" value="1"/>
</dbReference>
<keyword evidence="11" id="KW-1185">Reference proteome</keyword>
<keyword evidence="6" id="KW-0804">Transcription</keyword>
<evidence type="ECO:0000256" key="2">
    <source>
        <dbReference type="ARBA" id="ARBA00007798"/>
    </source>
</evidence>
<dbReference type="GO" id="GO:0003711">
    <property type="term" value="F:transcription elongation factor activity"/>
    <property type="evidence" value="ECO:0007669"/>
    <property type="project" value="TreeGrafter"/>
</dbReference>
<accession>A0A0C2XEV7</accession>
<evidence type="ECO:0000256" key="8">
    <source>
        <dbReference type="SAM" id="MobiDB-lite"/>
    </source>
</evidence>
<dbReference type="InterPro" id="IPR019194">
    <property type="entry name" value="Tscrpt_elong_fac_Eaf_N"/>
</dbReference>
<dbReference type="InParanoid" id="A0A0C2XEV7"/>
<organism evidence="10 11">
    <name type="scientific">Amanita muscaria (strain Koide BX008)</name>
    <dbReference type="NCBI Taxonomy" id="946122"/>
    <lineage>
        <taxon>Eukaryota</taxon>
        <taxon>Fungi</taxon>
        <taxon>Dikarya</taxon>
        <taxon>Basidiomycota</taxon>
        <taxon>Agaricomycotina</taxon>
        <taxon>Agaricomycetes</taxon>
        <taxon>Agaricomycetidae</taxon>
        <taxon>Agaricales</taxon>
        <taxon>Pluteineae</taxon>
        <taxon>Amanitaceae</taxon>
        <taxon>Amanita</taxon>
    </lineage>
</organism>
<evidence type="ECO:0000256" key="7">
    <source>
        <dbReference type="ARBA" id="ARBA00023242"/>
    </source>
</evidence>
<gene>
    <name evidence="10" type="ORF">M378DRAFT_9588</name>
</gene>
<dbReference type="OrthoDB" id="125903at2759"/>
<keyword evidence="3" id="KW-0597">Phosphoprotein</keyword>
<feature type="compositionally biased region" description="Low complexity" evidence="8">
    <location>
        <begin position="232"/>
        <end position="243"/>
    </location>
</feature>
<dbReference type="InterPro" id="IPR027093">
    <property type="entry name" value="EAF_fam"/>
</dbReference>
<evidence type="ECO:0000256" key="1">
    <source>
        <dbReference type="ARBA" id="ARBA00004123"/>
    </source>
</evidence>
<comment type="similarity">
    <text evidence="2">Belongs to the EAF family.</text>
</comment>
<dbReference type="Proteomes" id="UP000054549">
    <property type="component" value="Unassembled WGS sequence"/>
</dbReference>
<keyword evidence="4" id="KW-0805">Transcription regulation</keyword>
<protein>
    <recommendedName>
        <fullName evidence="9">Transcription elongation factor Eaf N-terminal domain-containing protein</fullName>
    </recommendedName>
</protein>
<keyword evidence="5" id="KW-0010">Activator</keyword>
<evidence type="ECO:0000259" key="9">
    <source>
        <dbReference type="Pfam" id="PF09816"/>
    </source>
</evidence>
<feature type="region of interest" description="Disordered" evidence="8">
    <location>
        <begin position="434"/>
        <end position="479"/>
    </location>
</feature>
<evidence type="ECO:0000313" key="11">
    <source>
        <dbReference type="Proteomes" id="UP000054549"/>
    </source>
</evidence>
<sequence length="479" mass="51959">MPFNGVHQVNIGTSLRRALKARKNNGEPPAPAAGAKRPPDRDFYAFRYNFKPNSIDTDRPGSIDIRKASDSTLVTVEYPSKQIGETHVFRGSENVTKEWDCVLVYDEELGTFTLEKLDSHVALTHERKPMGARPPPPTDSHLPLKLKDDPDAQLEKDLLELTEPNSEVIPKNVAYRQEEEEEDQMEGVIPPAKIPKQPQQPSAQLPIQRQKAPAPSKVPTKQPHPVRAEKLSSTTTKAKGKAPAVPPPSTVPSKLPPPAAVHPLSQKSKLAPPVPPQQQPNPVAQTKAPKKREADLAHVSDAEEEELEFGQPAQPAKKRPRKASSAHTAAAVAVPLPSSGLALPGTSSFVAPPPPIAGASSSGTNKPLVMVTAATPDAGSESEEEEWDEVEPEPLQEIDDFFGDVKGEEEEDQGEDIDMDEFAQMMNMEMEEIGDDDDGMMMDDAQRGGPMSLNDYARGVVGDGMSDDETTSSEDSDDD</sequence>
<evidence type="ECO:0000256" key="6">
    <source>
        <dbReference type="ARBA" id="ARBA00023163"/>
    </source>
</evidence>
<evidence type="ECO:0000256" key="3">
    <source>
        <dbReference type="ARBA" id="ARBA00022553"/>
    </source>
</evidence>
<dbReference type="AlphaFoldDB" id="A0A0C2XEV7"/>
<feature type="compositionally biased region" description="Basic and acidic residues" evidence="8">
    <location>
        <begin position="291"/>
        <end position="301"/>
    </location>
</feature>
<name>A0A0C2XEV7_AMAMK</name>